<comment type="caution">
    <text evidence="1">The sequence shown here is derived from an EMBL/GenBank/DDBJ whole genome shotgun (WGS) entry which is preliminary data.</text>
</comment>
<proteinExistence type="predicted"/>
<dbReference type="Proteomes" id="UP000248161">
    <property type="component" value="Unassembled WGS sequence"/>
</dbReference>
<name>A0A2V3HSE6_9ARCH</name>
<reference evidence="1 2" key="1">
    <citation type="journal article" date="2015" name="Nat. Commun.">
        <title>Genomic and transcriptomic evidence for scavenging of diverse organic compounds by widespread deep-sea archaea.</title>
        <authorList>
            <person name="Li M."/>
            <person name="Baker B.J."/>
            <person name="Anantharaman K."/>
            <person name="Jain S."/>
            <person name="Breier J.A."/>
            <person name="Dick G.J."/>
        </authorList>
    </citation>
    <scope>NUCLEOTIDE SEQUENCE [LARGE SCALE GENOMIC DNA]</scope>
    <source>
        <strain evidence="1">Cayman_51_deep</strain>
    </source>
</reference>
<protein>
    <submittedName>
        <fullName evidence="1">Uncharacterized protein</fullName>
    </submittedName>
</protein>
<accession>A0A2V3HSE6</accession>
<evidence type="ECO:0000313" key="1">
    <source>
        <dbReference type="EMBL" id="PXF21955.1"/>
    </source>
</evidence>
<dbReference type="AlphaFoldDB" id="A0A2V3HSE6"/>
<sequence length="100" mass="10899">MQSSLERLNQDGILTSKAVSQEVRFLSETLETLLDSGEISTDAYLDAGTIQGGLSVLANLIAQGVSAEEARIQLQQLRVRAENINSNYPELDGKIEGIRH</sequence>
<evidence type="ECO:0000313" key="2">
    <source>
        <dbReference type="Proteomes" id="UP000248161"/>
    </source>
</evidence>
<gene>
    <name evidence="1" type="ORF">CXX69_02290</name>
</gene>
<dbReference type="EMBL" id="PSPG01000004">
    <property type="protein sequence ID" value="PXF21955.1"/>
    <property type="molecule type" value="Genomic_DNA"/>
</dbReference>
<organism evidence="1 2">
    <name type="scientific">Candidatus Thalassarchaeum betae</name>
    <dbReference type="NCBI Taxonomy" id="2599289"/>
    <lineage>
        <taxon>Archaea</taxon>
        <taxon>Methanobacteriati</taxon>
        <taxon>Thermoplasmatota</taxon>
        <taxon>Candidatus Poseidoniia</taxon>
        <taxon>Candidatus Poseidoniales</taxon>
        <taxon>Candidatus Thalassarchaeaceae</taxon>
        <taxon>Candidatus Thalassarchaeum</taxon>
    </lineage>
</organism>